<evidence type="ECO:0000313" key="3">
    <source>
        <dbReference type="Proteomes" id="UP000635387"/>
    </source>
</evidence>
<dbReference type="EMBL" id="BNAY01000001">
    <property type="protein sequence ID" value="GHH04764.1"/>
    <property type="molecule type" value="Genomic_DNA"/>
</dbReference>
<accession>A0ABQ3L627</accession>
<evidence type="ECO:0000256" key="1">
    <source>
        <dbReference type="SAM" id="MobiDB-lite"/>
    </source>
</evidence>
<keyword evidence="3" id="KW-1185">Reference proteome</keyword>
<name>A0ABQ3L627_9PSEU</name>
<organism evidence="2 3">
    <name type="scientific">Amycolatopsis oliviviridis</name>
    <dbReference type="NCBI Taxonomy" id="1471590"/>
    <lineage>
        <taxon>Bacteria</taxon>
        <taxon>Bacillati</taxon>
        <taxon>Actinomycetota</taxon>
        <taxon>Actinomycetes</taxon>
        <taxon>Pseudonocardiales</taxon>
        <taxon>Pseudonocardiaceae</taxon>
        <taxon>Amycolatopsis</taxon>
    </lineage>
</organism>
<protein>
    <submittedName>
        <fullName evidence="2">Uncharacterized protein</fullName>
    </submittedName>
</protein>
<evidence type="ECO:0000313" key="2">
    <source>
        <dbReference type="EMBL" id="GHH04764.1"/>
    </source>
</evidence>
<sequence>MDRGLPDDFTVDNAVALAVRAPSVPVYRTELAAWSGRHTAPDGIPSANAPAWDDTPGVLPTRAFADPALGQPPGSALSEPLTERDLQ</sequence>
<comment type="caution">
    <text evidence="2">The sequence shown here is derived from an EMBL/GenBank/DDBJ whole genome shotgun (WGS) entry which is preliminary data.</text>
</comment>
<dbReference type="Proteomes" id="UP000635387">
    <property type="component" value="Unassembled WGS sequence"/>
</dbReference>
<proteinExistence type="predicted"/>
<feature type="region of interest" description="Disordered" evidence="1">
    <location>
        <begin position="62"/>
        <end position="87"/>
    </location>
</feature>
<gene>
    <name evidence="2" type="ORF">GCM10017790_07980</name>
</gene>
<reference evidence="3" key="1">
    <citation type="journal article" date="2019" name="Int. J. Syst. Evol. Microbiol.">
        <title>The Global Catalogue of Microorganisms (GCM) 10K type strain sequencing project: providing services to taxonomists for standard genome sequencing and annotation.</title>
        <authorList>
            <consortium name="The Broad Institute Genomics Platform"/>
            <consortium name="The Broad Institute Genome Sequencing Center for Infectious Disease"/>
            <person name="Wu L."/>
            <person name="Ma J."/>
        </authorList>
    </citation>
    <scope>NUCLEOTIDE SEQUENCE [LARGE SCALE GENOMIC DNA]</scope>
    <source>
        <strain evidence="3">CGMCC 4.7683</strain>
    </source>
</reference>